<protein>
    <submittedName>
        <fullName evidence="1">Uncharacterized protein</fullName>
    </submittedName>
</protein>
<dbReference type="AlphaFoldDB" id="A0A2H3AN89"/>
<gene>
    <name evidence="1" type="ORF">ARMSODRAFT_1026702</name>
</gene>
<dbReference type="Proteomes" id="UP000218334">
    <property type="component" value="Unassembled WGS sequence"/>
</dbReference>
<proteinExistence type="predicted"/>
<sequence length="146" mass="16159">MSTLGAVPSAAASLLITSQIAPSKPFLLRCRISDQGEEHRNRCIEACSAQISGYIEEYEVFKAKGIEGTYVVARNDHATGFRFDATHLLGAPRSKRYVMIVNDNHVVSLAVEDDPSKVIDGRKDDSNCSELHVSRSWMKLLCTSRM</sequence>
<evidence type="ECO:0000313" key="2">
    <source>
        <dbReference type="Proteomes" id="UP000218334"/>
    </source>
</evidence>
<evidence type="ECO:0000313" key="1">
    <source>
        <dbReference type="EMBL" id="PBK60305.1"/>
    </source>
</evidence>
<reference evidence="2" key="1">
    <citation type="journal article" date="2017" name="Nat. Ecol. Evol.">
        <title>Genome expansion and lineage-specific genetic innovations in the forest pathogenic fungi Armillaria.</title>
        <authorList>
            <person name="Sipos G."/>
            <person name="Prasanna A.N."/>
            <person name="Walter M.C."/>
            <person name="O'Connor E."/>
            <person name="Balint B."/>
            <person name="Krizsan K."/>
            <person name="Kiss B."/>
            <person name="Hess J."/>
            <person name="Varga T."/>
            <person name="Slot J."/>
            <person name="Riley R."/>
            <person name="Boka B."/>
            <person name="Rigling D."/>
            <person name="Barry K."/>
            <person name="Lee J."/>
            <person name="Mihaltcheva S."/>
            <person name="LaButti K."/>
            <person name="Lipzen A."/>
            <person name="Waldron R."/>
            <person name="Moloney N.M."/>
            <person name="Sperisen C."/>
            <person name="Kredics L."/>
            <person name="Vagvoelgyi C."/>
            <person name="Patrignani A."/>
            <person name="Fitzpatrick D."/>
            <person name="Nagy I."/>
            <person name="Doyle S."/>
            <person name="Anderson J.B."/>
            <person name="Grigoriev I.V."/>
            <person name="Gueldener U."/>
            <person name="Muensterkoetter M."/>
            <person name="Nagy L.G."/>
        </authorList>
    </citation>
    <scope>NUCLEOTIDE SEQUENCE [LARGE SCALE GENOMIC DNA]</scope>
    <source>
        <strain evidence="2">28-4</strain>
    </source>
</reference>
<name>A0A2H3AN89_9AGAR</name>
<dbReference type="STRING" id="1076256.A0A2H3AN89"/>
<organism evidence="1 2">
    <name type="scientific">Armillaria solidipes</name>
    <dbReference type="NCBI Taxonomy" id="1076256"/>
    <lineage>
        <taxon>Eukaryota</taxon>
        <taxon>Fungi</taxon>
        <taxon>Dikarya</taxon>
        <taxon>Basidiomycota</taxon>
        <taxon>Agaricomycotina</taxon>
        <taxon>Agaricomycetes</taxon>
        <taxon>Agaricomycetidae</taxon>
        <taxon>Agaricales</taxon>
        <taxon>Marasmiineae</taxon>
        <taxon>Physalacriaceae</taxon>
        <taxon>Armillaria</taxon>
    </lineage>
</organism>
<accession>A0A2H3AN89</accession>
<dbReference type="Gene3D" id="3.40.30.10">
    <property type="entry name" value="Glutaredoxin"/>
    <property type="match status" value="1"/>
</dbReference>
<dbReference type="EMBL" id="KZ293489">
    <property type="protein sequence ID" value="PBK60305.1"/>
    <property type="molecule type" value="Genomic_DNA"/>
</dbReference>
<keyword evidence="2" id="KW-1185">Reference proteome</keyword>